<protein>
    <submittedName>
        <fullName evidence="1">Uncharacterized protein</fullName>
    </submittedName>
</protein>
<evidence type="ECO:0000313" key="2">
    <source>
        <dbReference type="Proteomes" id="UP000266841"/>
    </source>
</evidence>
<keyword evidence="2" id="KW-1185">Reference proteome</keyword>
<reference evidence="1 2" key="1">
    <citation type="journal article" date="2012" name="Genome Biol.">
        <title>Genome and low-iron response of an oceanic diatom adapted to chronic iron limitation.</title>
        <authorList>
            <person name="Lommer M."/>
            <person name="Specht M."/>
            <person name="Roy A.S."/>
            <person name="Kraemer L."/>
            <person name="Andreson R."/>
            <person name="Gutowska M.A."/>
            <person name="Wolf J."/>
            <person name="Bergner S.V."/>
            <person name="Schilhabel M.B."/>
            <person name="Klostermeier U.C."/>
            <person name="Beiko R.G."/>
            <person name="Rosenstiel P."/>
            <person name="Hippler M."/>
            <person name="Laroche J."/>
        </authorList>
    </citation>
    <scope>NUCLEOTIDE SEQUENCE [LARGE SCALE GENOMIC DNA]</scope>
    <source>
        <strain evidence="1 2">CCMP1005</strain>
    </source>
</reference>
<organism evidence="1 2">
    <name type="scientific">Thalassiosira oceanica</name>
    <name type="common">Marine diatom</name>
    <dbReference type="NCBI Taxonomy" id="159749"/>
    <lineage>
        <taxon>Eukaryota</taxon>
        <taxon>Sar</taxon>
        <taxon>Stramenopiles</taxon>
        <taxon>Ochrophyta</taxon>
        <taxon>Bacillariophyta</taxon>
        <taxon>Coscinodiscophyceae</taxon>
        <taxon>Thalassiosirophycidae</taxon>
        <taxon>Thalassiosirales</taxon>
        <taxon>Thalassiosiraceae</taxon>
        <taxon>Thalassiosira</taxon>
    </lineage>
</organism>
<dbReference type="EMBL" id="AGNL01009480">
    <property type="protein sequence ID" value="EJK69841.1"/>
    <property type="molecule type" value="Genomic_DNA"/>
</dbReference>
<comment type="caution">
    <text evidence="1">The sequence shown here is derived from an EMBL/GenBank/DDBJ whole genome shotgun (WGS) entry which is preliminary data.</text>
</comment>
<name>K0T8X4_THAOC</name>
<gene>
    <name evidence="1" type="ORF">THAOC_08863</name>
</gene>
<sequence length="59" mass="6071">MATAAAPSGAVPWPGSFALDEPCLDMLCACSGEAYHGVPTPPADVRWDAEKNGIANRIA</sequence>
<dbReference type="Proteomes" id="UP000266841">
    <property type="component" value="Unassembled WGS sequence"/>
</dbReference>
<proteinExistence type="predicted"/>
<feature type="non-terminal residue" evidence="1">
    <location>
        <position position="59"/>
    </location>
</feature>
<dbReference type="AlphaFoldDB" id="K0T8X4"/>
<evidence type="ECO:0000313" key="1">
    <source>
        <dbReference type="EMBL" id="EJK69841.1"/>
    </source>
</evidence>
<accession>K0T8X4</accession>